<dbReference type="PANTHER" id="PTHR33104:SF2">
    <property type="entry name" value="CXC3 LIKE CYSTEINE CLUSTER DOMAIN-CONTAINING PROTEIN"/>
    <property type="match status" value="1"/>
</dbReference>
<comment type="caution">
    <text evidence="4">The sequence shown here is derived from an EMBL/GenBank/DDBJ whole genome shotgun (WGS) entry which is preliminary data.</text>
</comment>
<evidence type="ECO:0000313" key="5">
    <source>
        <dbReference type="Proteomes" id="UP000521872"/>
    </source>
</evidence>
<accession>A0A8H4VHS7</accession>
<evidence type="ECO:0000256" key="1">
    <source>
        <dbReference type="SAM" id="Coils"/>
    </source>
</evidence>
<keyword evidence="5" id="KW-1185">Reference proteome</keyword>
<feature type="coiled-coil region" evidence="1">
    <location>
        <begin position="85"/>
        <end position="112"/>
    </location>
</feature>
<feature type="region of interest" description="Disordered" evidence="2">
    <location>
        <begin position="1"/>
        <end position="40"/>
    </location>
</feature>
<dbReference type="EMBL" id="JAACJL010000060">
    <property type="protein sequence ID" value="KAF4609687.1"/>
    <property type="molecule type" value="Genomic_DNA"/>
</dbReference>
<gene>
    <name evidence="4" type="ORF">D9613_012047</name>
</gene>
<feature type="compositionally biased region" description="Polar residues" evidence="2">
    <location>
        <begin position="955"/>
        <end position="976"/>
    </location>
</feature>
<reference evidence="4 5" key="1">
    <citation type="submission" date="2019-12" db="EMBL/GenBank/DDBJ databases">
        <authorList>
            <person name="Floudas D."/>
            <person name="Bentzer J."/>
            <person name="Ahren D."/>
            <person name="Johansson T."/>
            <person name="Persson P."/>
            <person name="Tunlid A."/>
        </authorList>
    </citation>
    <scope>NUCLEOTIDE SEQUENCE [LARGE SCALE GENOMIC DNA]</scope>
    <source>
        <strain evidence="4 5">CBS 102.39</strain>
    </source>
</reference>
<evidence type="ECO:0000313" key="4">
    <source>
        <dbReference type="EMBL" id="KAF4609687.1"/>
    </source>
</evidence>
<proteinExistence type="predicted"/>
<name>A0A8H4VHS7_9AGAR</name>
<feature type="region of interest" description="Disordered" evidence="2">
    <location>
        <begin position="955"/>
        <end position="992"/>
    </location>
</feature>
<feature type="domain" description="CxC2-like cysteine cluster KDZ transposase-associated" evidence="3">
    <location>
        <begin position="185"/>
        <end position="287"/>
    </location>
</feature>
<feature type="compositionally biased region" description="Basic residues" evidence="2">
    <location>
        <begin position="1"/>
        <end position="14"/>
    </location>
</feature>
<dbReference type="Pfam" id="PF18803">
    <property type="entry name" value="CxC2"/>
    <property type="match status" value="1"/>
</dbReference>
<dbReference type="PANTHER" id="PTHR33104">
    <property type="entry name" value="SI:DKEY-29D5.2"/>
    <property type="match status" value="1"/>
</dbReference>
<dbReference type="InterPro" id="IPR040521">
    <property type="entry name" value="KDZ"/>
</dbReference>
<dbReference type="InterPro" id="IPR041457">
    <property type="entry name" value="CxC2_KDZ-assoc"/>
</dbReference>
<dbReference type="Pfam" id="PF18758">
    <property type="entry name" value="KDZ"/>
    <property type="match status" value="1"/>
</dbReference>
<evidence type="ECO:0000256" key="2">
    <source>
        <dbReference type="SAM" id="MobiDB-lite"/>
    </source>
</evidence>
<dbReference type="Proteomes" id="UP000521872">
    <property type="component" value="Unassembled WGS sequence"/>
</dbReference>
<evidence type="ECO:0000259" key="3">
    <source>
        <dbReference type="Pfam" id="PF18803"/>
    </source>
</evidence>
<sequence length="1159" mass="132224">MAKKKLTGKDARKRRLEELDEDRAAENPRKRSATSTHLNQHATFELRTPSVVSRHVFRQTIAPVVPIVESTKTPVDLPPAQANVEDVAKEKRSQLSQELEDFENAKSELLDYLFELQHHPSVGQPCGCSRGNLRLVGCGDCAGHNLTCHECFIDMHRTNPTHWARVWQTEGGFFTKSDISTLRPGGYSIPLGHSGERCPHPFNEEDAIGMIIVDHNGVHKTRVHYCTCAGIPNRVKQLVQFGLFPASMRSPRTAFTLTVLRQFHIHHLESKESAFDYIGSLRRLTDNFFATSISDPYEQFLKVMRFWRVLMATKRLGQSHGIDKHLPQRVPGNLQVFCPACLQPGINTEEGWDQAPAHLKHLRQLQMTADGNFHTNRYMKHGSSDDYSLFDGRSYYGNEGHFMQYLRDLPAKDIDEKISCAVKAVTNQNKAIDNLDQTGTVNIQCPHCIVLSTVDLQRGERFANTDYAVALALKQNTTFCNPDQAKKIDFIFSYDISCAYGIKMVQRFQERFPDLAATVEEFRFLVPLVHIHNHKENCMYLYSSTYTSNCGHFHGESAEFEWPEVNQLAPQARQMNNGSRQDVYNDLHGDWNHKKVVNMPTLLLANLIHARKTFAKKRQHYITLTKLYADHVHEWNKRDREARRFNSAKEIECVFRHTPGKVPSQKRLYEGLLKIAQKPQRSESVFADLDRHSATLALKIINDGLSIEHNQREILQLLSRLEIARRPTARLKPSEVDDPVEIERLEAKIEASRQKLQPRLKKWKSLQKEFYGATFSILGSEIKPVSNINEPESERLLLPSYLAKDLSDISGESVRLNALFRAECDLRKGRAFDCIRRVQCTTKTLSAMTMAKPCVMNNYSARTRSEKQIEDIERLRDLQIADYNGCRDALVALTGLDSYEAKIFPIMTVADTYRNRTHISREVGSSTRHEGRIYNVGITAGVKVPLPSTLHFQSAGETPETGGSSVVVQTQGTNLSKPRKRKLAKERKGAARRVDIEEMSVRESEALDKKEKESGREHGWIWRLGSMQDFTEKDIRQWSEESDAVQWFRAEAEMKRWQEEHEIVQAQFQRCIRAYHTMSTVWTTMADEYANTDPGRVAYAKKTAARYTVLEQEARQKFAEAGYADKVKAIDKGIPLATLIEADREANAKDMNVNGILLG</sequence>
<dbReference type="AlphaFoldDB" id="A0A8H4VHS7"/>
<protein>
    <recommendedName>
        <fullName evidence="3">CxC2-like cysteine cluster KDZ transposase-associated domain-containing protein</fullName>
    </recommendedName>
</protein>
<keyword evidence="1" id="KW-0175">Coiled coil</keyword>
<organism evidence="4 5">
    <name type="scientific">Agrocybe pediades</name>
    <dbReference type="NCBI Taxonomy" id="84607"/>
    <lineage>
        <taxon>Eukaryota</taxon>
        <taxon>Fungi</taxon>
        <taxon>Dikarya</taxon>
        <taxon>Basidiomycota</taxon>
        <taxon>Agaricomycotina</taxon>
        <taxon>Agaricomycetes</taxon>
        <taxon>Agaricomycetidae</taxon>
        <taxon>Agaricales</taxon>
        <taxon>Agaricineae</taxon>
        <taxon>Strophariaceae</taxon>
        <taxon>Agrocybe</taxon>
    </lineage>
</organism>